<proteinExistence type="predicted"/>
<keyword evidence="6" id="KW-1185">Reference proteome</keyword>
<dbReference type="Proteomes" id="UP000034166">
    <property type="component" value="Unassembled WGS sequence"/>
</dbReference>
<dbReference type="Gene3D" id="1.10.1130.10">
    <property type="entry name" value="Flavocytochrome C3, Chain A"/>
    <property type="match status" value="2"/>
</dbReference>
<evidence type="ECO:0000259" key="4">
    <source>
        <dbReference type="Pfam" id="PF09699"/>
    </source>
</evidence>
<dbReference type="PANTHER" id="PTHR35038">
    <property type="entry name" value="DISSIMILATORY SULFITE REDUCTASE SIRA"/>
    <property type="match status" value="1"/>
</dbReference>
<dbReference type="PATRIC" id="fig|1408103.3.peg.1680"/>
<dbReference type="InterPro" id="IPR051829">
    <property type="entry name" value="Multiheme_Cytochr_ET"/>
</dbReference>
<sequence>MKKTNYSQKIISYFVICCLSFSSFLYYFPGTKALSAPGDLLIEIHSPQEEATFESAKAEFAGLISSEGTPPESLTFNIYELQEEPAEPVAITNEGQLDLVYKERYAEWSFSKEFADGQHTILLVLEDESSNKAEILHTFTVQATVAPSPVQEEPAADAVHEPATAVTEEEATTVPEKEAAAEDKEAGAETGLGTIPETTAGTEEEKDETNEQTVQVPRPYALEMNILPNGESDRSRSMPAEDMTGVPADSSIEVLVKESGTLTFPEESLILLSPAGKPIASKERAFGLLPVKKDGIYRIVFTPTEMLDFSTTYYVFINPAITNDGKGRIFQRFFKFTTAPKVPSHEIHGNFSNNTNSCANCHSTHNGNDPKLLGGKYGADTAKNLCMACHDGTGGAPMPDHADASNQHFAYSGGLEATYSCTTCHNPHTGWDKDNPNKLTNHPATAYKKQGTATGIAADFSLCLQCHNGSKAADISKYYKESALLEESGHNIAAEDGTPLNGQLACADCHETHGSNNLKMLKENLGNAPVADKNKYKTTGTGWTIQNEQSFCLKCHDGGTELYGKKAAYNKELKEHQDESASCSSCHGTGSDAKEQMRSAAHAPKKLKLEPVIDQESDAGIPGEATGQETEIKSESTEAETQTQTPTEPEQAKDAQAAVGP</sequence>
<name>A0A0M2T1W2_9BACI</name>
<feature type="domain" description="Doubled CXXCH motif" evidence="4">
    <location>
        <begin position="355"/>
        <end position="393"/>
    </location>
</feature>
<feature type="compositionally biased region" description="Low complexity" evidence="2">
    <location>
        <begin position="639"/>
        <end position="649"/>
    </location>
</feature>
<keyword evidence="1" id="KW-0732">Signal</keyword>
<evidence type="ECO:0000313" key="6">
    <source>
        <dbReference type="Proteomes" id="UP000034166"/>
    </source>
</evidence>
<dbReference type="InterPro" id="IPR010177">
    <property type="entry name" value="Paired_CXXCH_1"/>
</dbReference>
<reference evidence="5 6" key="1">
    <citation type="submission" date="2015-04" db="EMBL/GenBank/DDBJ databases">
        <title>Taxonomic description and genome sequence of Bacillus campisalis sp. nov., a novel member of the genus Bacillus isolated from solar saltern.</title>
        <authorList>
            <person name="Mathan Kumar R."/>
            <person name="Kaur G."/>
            <person name="Kumar A."/>
            <person name="Singh N.K."/>
            <person name="Kaur N."/>
            <person name="Kumar N."/>
            <person name="Mayilraj S."/>
        </authorList>
    </citation>
    <scope>NUCLEOTIDE SEQUENCE [LARGE SCALE GENOMIC DNA]</scope>
    <source>
        <strain evidence="5 6">SA2-6</strain>
    </source>
</reference>
<dbReference type="EMBL" id="LAYY01000006">
    <property type="protein sequence ID" value="KKK38805.1"/>
    <property type="molecule type" value="Genomic_DNA"/>
</dbReference>
<evidence type="ECO:0000256" key="2">
    <source>
        <dbReference type="SAM" id="MobiDB-lite"/>
    </source>
</evidence>
<keyword evidence="3" id="KW-0472">Membrane</keyword>
<gene>
    <name evidence="5" type="ORF">WQ57_07460</name>
</gene>
<dbReference type="OrthoDB" id="10939at2"/>
<feature type="region of interest" description="Disordered" evidence="2">
    <location>
        <begin position="148"/>
        <end position="213"/>
    </location>
</feature>
<dbReference type="Pfam" id="PF09699">
    <property type="entry name" value="Paired_CXXCH_1"/>
    <property type="match status" value="2"/>
</dbReference>
<dbReference type="RefSeq" id="WP_046523108.1">
    <property type="nucleotide sequence ID" value="NZ_LAYY01000006.1"/>
</dbReference>
<feature type="domain" description="Doubled CXXCH motif" evidence="4">
    <location>
        <begin position="499"/>
        <end position="524"/>
    </location>
</feature>
<feature type="compositionally biased region" description="Basic and acidic residues" evidence="2">
    <location>
        <begin position="175"/>
        <end position="187"/>
    </location>
</feature>
<dbReference type="AlphaFoldDB" id="A0A0M2T1W2"/>
<evidence type="ECO:0000256" key="1">
    <source>
        <dbReference type="ARBA" id="ARBA00022729"/>
    </source>
</evidence>
<feature type="transmembrane region" description="Helical" evidence="3">
    <location>
        <begin position="10"/>
        <end position="28"/>
    </location>
</feature>
<feature type="region of interest" description="Disordered" evidence="2">
    <location>
        <begin position="576"/>
        <end position="661"/>
    </location>
</feature>
<accession>A0A0M2T1W2</accession>
<comment type="caution">
    <text evidence="5">The sequence shown here is derived from an EMBL/GenBank/DDBJ whole genome shotgun (WGS) entry which is preliminary data.</text>
</comment>
<dbReference type="SUPFAM" id="SSF48695">
    <property type="entry name" value="Multiheme cytochromes"/>
    <property type="match status" value="1"/>
</dbReference>
<keyword evidence="3" id="KW-0812">Transmembrane</keyword>
<keyword evidence="3" id="KW-1133">Transmembrane helix</keyword>
<organism evidence="5 6">
    <name type="scientific">Mesobacillus campisalis</name>
    <dbReference type="NCBI Taxonomy" id="1408103"/>
    <lineage>
        <taxon>Bacteria</taxon>
        <taxon>Bacillati</taxon>
        <taxon>Bacillota</taxon>
        <taxon>Bacilli</taxon>
        <taxon>Bacillales</taxon>
        <taxon>Bacillaceae</taxon>
        <taxon>Mesobacillus</taxon>
    </lineage>
</organism>
<evidence type="ECO:0000313" key="5">
    <source>
        <dbReference type="EMBL" id="KKK38805.1"/>
    </source>
</evidence>
<dbReference type="InterPro" id="IPR036280">
    <property type="entry name" value="Multihaem_cyt_sf"/>
</dbReference>
<evidence type="ECO:0000256" key="3">
    <source>
        <dbReference type="SAM" id="Phobius"/>
    </source>
</evidence>
<protein>
    <recommendedName>
        <fullName evidence="4">Doubled CXXCH motif domain-containing protein</fullName>
    </recommendedName>
</protein>